<dbReference type="PANTHER" id="PTHR33375">
    <property type="entry name" value="CHROMOSOME-PARTITIONING PROTEIN PARB-RELATED"/>
    <property type="match status" value="1"/>
</dbReference>
<proteinExistence type="predicted"/>
<dbReference type="SMART" id="SM00470">
    <property type="entry name" value="ParB"/>
    <property type="match status" value="1"/>
</dbReference>
<dbReference type="InterPro" id="IPR003115">
    <property type="entry name" value="ParB_N"/>
</dbReference>
<dbReference type="Proteomes" id="UP000518887">
    <property type="component" value="Unassembled WGS sequence"/>
</dbReference>
<dbReference type="InterPro" id="IPR050336">
    <property type="entry name" value="Chromosome_partition/occlusion"/>
</dbReference>
<dbReference type="Gene3D" id="3.90.1530.10">
    <property type="entry name" value="Conserved hypothetical protein from pyrococcus furiosus pfu- 392566-001, ParB domain"/>
    <property type="match status" value="1"/>
</dbReference>
<organism evidence="2 3">
    <name type="scientific">Treponema ruminis</name>
    <dbReference type="NCBI Taxonomy" id="744515"/>
    <lineage>
        <taxon>Bacteria</taxon>
        <taxon>Pseudomonadati</taxon>
        <taxon>Spirochaetota</taxon>
        <taxon>Spirochaetia</taxon>
        <taxon>Spirochaetales</taxon>
        <taxon>Treponemataceae</taxon>
        <taxon>Treponema</taxon>
    </lineage>
</organism>
<dbReference type="PANTHER" id="PTHR33375:SF1">
    <property type="entry name" value="CHROMOSOME-PARTITIONING PROTEIN PARB-RELATED"/>
    <property type="match status" value="1"/>
</dbReference>
<gene>
    <name evidence="2" type="ORF">HNP76_002289</name>
</gene>
<dbReference type="CDD" id="cd16387">
    <property type="entry name" value="ParB_N_Srx"/>
    <property type="match status" value="1"/>
</dbReference>
<accession>A0A7W8GAM3</accession>
<keyword evidence="3" id="KW-1185">Reference proteome</keyword>
<dbReference type="AlphaFoldDB" id="A0A7W8GAM3"/>
<dbReference type="GO" id="GO:0007059">
    <property type="term" value="P:chromosome segregation"/>
    <property type="evidence" value="ECO:0007669"/>
    <property type="project" value="TreeGrafter"/>
</dbReference>
<comment type="caution">
    <text evidence="2">The sequence shown here is derived from an EMBL/GenBank/DDBJ whole genome shotgun (WGS) entry which is preliminary data.</text>
</comment>
<protein>
    <submittedName>
        <fullName evidence="2">ParB family chromosome partitioning protein</fullName>
    </submittedName>
</protein>
<evidence type="ECO:0000259" key="1">
    <source>
        <dbReference type="SMART" id="SM00470"/>
    </source>
</evidence>
<dbReference type="SUPFAM" id="SSF110849">
    <property type="entry name" value="ParB/Sulfiredoxin"/>
    <property type="match status" value="1"/>
</dbReference>
<evidence type="ECO:0000313" key="2">
    <source>
        <dbReference type="EMBL" id="MBB5226901.1"/>
    </source>
</evidence>
<dbReference type="Pfam" id="PF02195">
    <property type="entry name" value="ParB_N"/>
    <property type="match status" value="1"/>
</dbReference>
<evidence type="ECO:0000313" key="3">
    <source>
        <dbReference type="Proteomes" id="UP000518887"/>
    </source>
</evidence>
<feature type="domain" description="ParB-like N-terminal" evidence="1">
    <location>
        <begin position="20"/>
        <end position="114"/>
    </location>
</feature>
<dbReference type="RefSeq" id="WP_184660596.1">
    <property type="nucleotide sequence ID" value="NZ_CP031518.1"/>
</dbReference>
<dbReference type="InterPro" id="IPR036086">
    <property type="entry name" value="ParB/Sulfiredoxin_sf"/>
</dbReference>
<dbReference type="EMBL" id="JACHFQ010000007">
    <property type="protein sequence ID" value="MBB5226901.1"/>
    <property type="molecule type" value="Genomic_DNA"/>
</dbReference>
<name>A0A7W8GAM3_9SPIR</name>
<dbReference type="GO" id="GO:0005694">
    <property type="term" value="C:chromosome"/>
    <property type="evidence" value="ECO:0007669"/>
    <property type="project" value="TreeGrafter"/>
</dbReference>
<reference evidence="2 3" key="1">
    <citation type="submission" date="2020-08" db="EMBL/GenBank/DDBJ databases">
        <title>Genomic Encyclopedia of Type Strains, Phase IV (KMG-IV): sequencing the most valuable type-strain genomes for metagenomic binning, comparative biology and taxonomic classification.</title>
        <authorList>
            <person name="Goeker M."/>
        </authorList>
    </citation>
    <scope>NUCLEOTIDE SEQUENCE [LARGE SCALE GENOMIC DNA]</scope>
    <source>
        <strain evidence="2 3">DSM 103462</strain>
    </source>
</reference>
<sequence>MSIFGNKNKKANDKDNAKIKLVEVSQLRFDRDFKNVFQQENDKVAEIANDMRVNGFDKSRPIIVTEAYIIVDGHSRFMAAKKAGLEKVPVIIKKFDSRDETIEYEYKMQLNSRRLTDGEYFAAFLKLDEIRRSNPNAQGSSDEAIGRQLNKSARQVCKMREIAKKADAALLEKIQNGSVSINKAYEIIKAAEAKKKASPEEASVTQSGNTGKGINQDSFKLGVLFVLSELERGRKKGQILKDKRIAKLDLGELNLSEEDTARISQRFGIA</sequence>